<reference evidence="1 2" key="1">
    <citation type="submission" date="2013-12" db="EMBL/GenBank/DDBJ databases">
        <authorList>
            <consortium name="DOE Joint Genome Institute"/>
            <person name="Eisen J."/>
            <person name="Huntemann M."/>
            <person name="Han J."/>
            <person name="Chen A."/>
            <person name="Kyrpides N."/>
            <person name="Mavromatis K."/>
            <person name="Markowitz V."/>
            <person name="Palaniappan K."/>
            <person name="Ivanova N."/>
            <person name="Schaumberg A."/>
            <person name="Pati A."/>
            <person name="Liolios K."/>
            <person name="Nordberg H.P."/>
            <person name="Cantor M.N."/>
            <person name="Hua S.X."/>
            <person name="Woyke T."/>
        </authorList>
    </citation>
    <scope>NUCLEOTIDE SEQUENCE [LARGE SCALE GENOMIC DNA]</scope>
    <source>
        <strain evidence="2">DSM 18177</strain>
    </source>
</reference>
<evidence type="ECO:0000313" key="1">
    <source>
        <dbReference type="EMBL" id="AHF13742.1"/>
    </source>
</evidence>
<dbReference type="Proteomes" id="UP000018901">
    <property type="component" value="Chromosome"/>
</dbReference>
<keyword evidence="2" id="KW-1185">Reference proteome</keyword>
<dbReference type="STRING" id="880074.BARVI_05280"/>
<accession>W0ESL2</accession>
<dbReference type="EMBL" id="CP007034">
    <property type="protein sequence ID" value="AHF13742.1"/>
    <property type="molecule type" value="Genomic_DNA"/>
</dbReference>
<organism evidence="1 2">
    <name type="scientific">Barnesiella viscericola DSM 18177</name>
    <dbReference type="NCBI Taxonomy" id="880074"/>
    <lineage>
        <taxon>Bacteria</taxon>
        <taxon>Pseudomonadati</taxon>
        <taxon>Bacteroidota</taxon>
        <taxon>Bacteroidia</taxon>
        <taxon>Bacteroidales</taxon>
        <taxon>Barnesiellaceae</taxon>
        <taxon>Barnesiella</taxon>
    </lineage>
</organism>
<sequence>MKEMKEEKKKWETVIFSFSEDQILRELTAESSYVAKSLVGTAELQPGWSRSIVVSEEDRPFLGRWLSDVRDEMTRALSAYLSGDFASTESNVVFAVVLPERRAQGLDESICHQLERAIVHAVLVQWFASKLPEESARRLLQYQGALSAVKSDIGLARNRRPHRPTNYF</sequence>
<dbReference type="OrthoDB" id="1092149at2"/>
<evidence type="ECO:0000313" key="2">
    <source>
        <dbReference type="Proteomes" id="UP000018901"/>
    </source>
</evidence>
<protein>
    <submittedName>
        <fullName evidence="1">Uncharacterized protein</fullName>
    </submittedName>
</protein>
<dbReference type="AlphaFoldDB" id="W0ESL2"/>
<name>W0ESL2_9BACT</name>
<proteinExistence type="predicted"/>
<dbReference type="KEGG" id="bvs:BARVI_05280"/>
<dbReference type="HOGENOM" id="CLU_1583311_0_0_10"/>
<gene>
    <name evidence="1" type="ORF">BARVI_05280</name>
</gene>